<dbReference type="InterPro" id="IPR036568">
    <property type="entry name" value="GGCT-like_sf"/>
</dbReference>
<evidence type="ECO:0000259" key="4">
    <source>
        <dbReference type="Pfam" id="PF06094"/>
    </source>
</evidence>
<reference evidence="5" key="1">
    <citation type="journal article" date="2021" name="Nat. Commun.">
        <title>Genetic determinants of endophytism in the Arabidopsis root mycobiome.</title>
        <authorList>
            <person name="Mesny F."/>
            <person name="Miyauchi S."/>
            <person name="Thiergart T."/>
            <person name="Pickel B."/>
            <person name="Atanasova L."/>
            <person name="Karlsson M."/>
            <person name="Huettel B."/>
            <person name="Barry K.W."/>
            <person name="Haridas S."/>
            <person name="Chen C."/>
            <person name="Bauer D."/>
            <person name="Andreopoulos W."/>
            <person name="Pangilinan J."/>
            <person name="LaButti K."/>
            <person name="Riley R."/>
            <person name="Lipzen A."/>
            <person name="Clum A."/>
            <person name="Drula E."/>
            <person name="Henrissat B."/>
            <person name="Kohler A."/>
            <person name="Grigoriev I.V."/>
            <person name="Martin F.M."/>
            <person name="Hacquard S."/>
        </authorList>
    </citation>
    <scope>NUCLEOTIDE SEQUENCE</scope>
    <source>
        <strain evidence="5">MPI-CAGE-AT-0021</strain>
    </source>
</reference>
<dbReference type="PANTHER" id="PTHR31544">
    <property type="entry name" value="AIG2-LIKE PROTEIN D"/>
    <property type="match status" value="1"/>
</dbReference>
<protein>
    <recommendedName>
        <fullName evidence="3">Putative gamma-glutamylcyclotransferase</fullName>
    </recommendedName>
</protein>
<dbReference type="OrthoDB" id="1044435at2759"/>
<dbReference type="InterPro" id="IPR013024">
    <property type="entry name" value="GGCT-like"/>
</dbReference>
<accession>A0A9P9F2Z6</accession>
<dbReference type="InterPro" id="IPR045038">
    <property type="entry name" value="AIG2-like"/>
</dbReference>
<proteinExistence type="inferred from homology"/>
<evidence type="ECO:0000313" key="5">
    <source>
        <dbReference type="EMBL" id="KAH7152199.1"/>
    </source>
</evidence>
<dbReference type="InterPro" id="IPR009288">
    <property type="entry name" value="AIG2-like_dom"/>
</dbReference>
<name>A0A9P9F2Z6_9HYPO</name>
<feature type="domain" description="Gamma-glutamylcyclotransferase AIG2-like" evidence="4">
    <location>
        <begin position="8"/>
        <end position="134"/>
    </location>
</feature>
<evidence type="ECO:0000256" key="2">
    <source>
        <dbReference type="ARBA" id="ARBA00022679"/>
    </source>
</evidence>
<dbReference type="AlphaFoldDB" id="A0A9P9F2Z6"/>
<keyword evidence="2" id="KW-0808">Transferase</keyword>
<organism evidence="5 6">
    <name type="scientific">Dactylonectria estremocensis</name>
    <dbReference type="NCBI Taxonomy" id="1079267"/>
    <lineage>
        <taxon>Eukaryota</taxon>
        <taxon>Fungi</taxon>
        <taxon>Dikarya</taxon>
        <taxon>Ascomycota</taxon>
        <taxon>Pezizomycotina</taxon>
        <taxon>Sordariomycetes</taxon>
        <taxon>Hypocreomycetidae</taxon>
        <taxon>Hypocreales</taxon>
        <taxon>Nectriaceae</taxon>
        <taxon>Dactylonectria</taxon>
    </lineage>
</organism>
<dbReference type="Pfam" id="PF06094">
    <property type="entry name" value="GGACT"/>
    <property type="match status" value="1"/>
</dbReference>
<evidence type="ECO:0000256" key="3">
    <source>
        <dbReference type="ARBA" id="ARBA00030602"/>
    </source>
</evidence>
<dbReference type="GO" id="GO:0016740">
    <property type="term" value="F:transferase activity"/>
    <property type="evidence" value="ECO:0007669"/>
    <property type="project" value="UniProtKB-KW"/>
</dbReference>
<sequence>MSGEFTAFFYGTLMATEVFFRVCYGDKNPPQAIKNMHTFTPAVLEGYCRHRVQDADYPGIIAEGGHTVLGVYATGLTDANMLKLDYFEGSDYDRETVKVKLVKTDGDTKSGDEYRQTSVYVFNQPNYLEKKEWDFEHFRAEKMAYWTRGEWMSDQDPEDKAVVNTSG</sequence>
<dbReference type="SUPFAM" id="SSF110857">
    <property type="entry name" value="Gamma-glutamyl cyclotransferase-like"/>
    <property type="match status" value="1"/>
</dbReference>
<dbReference type="PANTHER" id="PTHR31544:SF2">
    <property type="entry name" value="AIG2-LIKE PROTEIN D"/>
    <property type="match status" value="1"/>
</dbReference>
<comment type="caution">
    <text evidence="5">The sequence shown here is derived from an EMBL/GenBank/DDBJ whole genome shotgun (WGS) entry which is preliminary data.</text>
</comment>
<dbReference type="Proteomes" id="UP000717696">
    <property type="component" value="Unassembled WGS sequence"/>
</dbReference>
<keyword evidence="6" id="KW-1185">Reference proteome</keyword>
<evidence type="ECO:0000313" key="6">
    <source>
        <dbReference type="Proteomes" id="UP000717696"/>
    </source>
</evidence>
<dbReference type="CDD" id="cd06661">
    <property type="entry name" value="GGCT_like"/>
    <property type="match status" value="1"/>
</dbReference>
<evidence type="ECO:0000256" key="1">
    <source>
        <dbReference type="ARBA" id="ARBA00008861"/>
    </source>
</evidence>
<comment type="similarity">
    <text evidence="1">Belongs to the gamma-glutamylcyclotransferase family.</text>
</comment>
<dbReference type="EMBL" id="JAGMUU010000005">
    <property type="protein sequence ID" value="KAH7152199.1"/>
    <property type="molecule type" value="Genomic_DNA"/>
</dbReference>
<dbReference type="Gene3D" id="3.10.490.10">
    <property type="entry name" value="Gamma-glutamyl cyclotransferase-like"/>
    <property type="match status" value="1"/>
</dbReference>
<gene>
    <name evidence="5" type="ORF">B0J13DRAFT_547855</name>
</gene>